<keyword evidence="2" id="KW-1185">Reference proteome</keyword>
<proteinExistence type="predicted"/>
<name>A0A316A838_9BACT</name>
<dbReference type="Proteomes" id="UP000245880">
    <property type="component" value="Unassembled WGS sequence"/>
</dbReference>
<organism evidence="1 2">
    <name type="scientific">Dyadobacter jejuensis</name>
    <dbReference type="NCBI Taxonomy" id="1082580"/>
    <lineage>
        <taxon>Bacteria</taxon>
        <taxon>Pseudomonadati</taxon>
        <taxon>Bacteroidota</taxon>
        <taxon>Cytophagia</taxon>
        <taxon>Cytophagales</taxon>
        <taxon>Spirosomataceae</taxon>
        <taxon>Dyadobacter</taxon>
    </lineage>
</organism>
<comment type="caution">
    <text evidence="1">The sequence shown here is derived from an EMBL/GenBank/DDBJ whole genome shotgun (WGS) entry which is preliminary data.</text>
</comment>
<accession>A0A316A838</accession>
<sequence length="195" mass="23132">MDWHQRFKEMKDGLGYTNANLAEITGNTADSIKSSTQPNNELPRWLKLAIVIYENTKSKSETAEMLKKKTKKDVLNFIRARLAFNSYLISQLRHIDKELMKKEHQRFDMSGYETKKGTCTLHNQNILNEFADLGIYDYVSYLFIDFYKGSPTLYLKYFHEYENHVFDLSGMGTTEIIYYIFEKTIFSEKRTRRRI</sequence>
<dbReference type="AlphaFoldDB" id="A0A316A838"/>
<reference evidence="1 2" key="1">
    <citation type="submission" date="2018-03" db="EMBL/GenBank/DDBJ databases">
        <title>Genomic Encyclopedia of Archaeal and Bacterial Type Strains, Phase II (KMG-II): from individual species to whole genera.</title>
        <authorList>
            <person name="Goeker M."/>
        </authorList>
    </citation>
    <scope>NUCLEOTIDE SEQUENCE [LARGE SCALE GENOMIC DNA]</scope>
    <source>
        <strain evidence="1 2">DSM 100346</strain>
    </source>
</reference>
<evidence type="ECO:0000313" key="1">
    <source>
        <dbReference type="EMBL" id="PWJ52974.1"/>
    </source>
</evidence>
<protein>
    <submittedName>
        <fullName evidence="1">Uncharacterized protein</fullName>
    </submittedName>
</protein>
<dbReference type="EMBL" id="QGDT01000029">
    <property type="protein sequence ID" value="PWJ52974.1"/>
    <property type="molecule type" value="Genomic_DNA"/>
</dbReference>
<dbReference type="RefSeq" id="WP_211320112.1">
    <property type="nucleotide sequence ID" value="NZ_QGDT01000029.1"/>
</dbReference>
<evidence type="ECO:0000313" key="2">
    <source>
        <dbReference type="Proteomes" id="UP000245880"/>
    </source>
</evidence>
<gene>
    <name evidence="1" type="ORF">CLV98_1293</name>
</gene>